<keyword evidence="1" id="KW-1133">Transmembrane helix</keyword>
<dbReference type="AlphaFoldDB" id="A0A1Y5SWQ6"/>
<evidence type="ECO:0000256" key="1">
    <source>
        <dbReference type="SAM" id="Phobius"/>
    </source>
</evidence>
<gene>
    <name evidence="2" type="ORF">ROA7023_02184</name>
</gene>
<organism evidence="2 3">
    <name type="scientific">Roseisalinus antarcticus</name>
    <dbReference type="NCBI Taxonomy" id="254357"/>
    <lineage>
        <taxon>Bacteria</taxon>
        <taxon>Pseudomonadati</taxon>
        <taxon>Pseudomonadota</taxon>
        <taxon>Alphaproteobacteria</taxon>
        <taxon>Rhodobacterales</taxon>
        <taxon>Roseobacteraceae</taxon>
        <taxon>Roseisalinus</taxon>
    </lineage>
</organism>
<evidence type="ECO:0000313" key="3">
    <source>
        <dbReference type="Proteomes" id="UP000193900"/>
    </source>
</evidence>
<dbReference type="RefSeq" id="WP_085879043.1">
    <property type="nucleotide sequence ID" value="NZ_FWFZ01000009.1"/>
</dbReference>
<evidence type="ECO:0000313" key="2">
    <source>
        <dbReference type="EMBL" id="SLN50466.1"/>
    </source>
</evidence>
<dbReference type="Proteomes" id="UP000193900">
    <property type="component" value="Unassembled WGS sequence"/>
</dbReference>
<proteinExistence type="predicted"/>
<keyword evidence="1" id="KW-0812">Transmembrane</keyword>
<accession>A0A1Y5SWQ6</accession>
<protein>
    <recommendedName>
        <fullName evidence="4">Cytochrome C oxidase assembly protein</fullName>
    </recommendedName>
</protein>
<name>A0A1Y5SWQ6_9RHOB</name>
<keyword evidence="3" id="KW-1185">Reference proteome</keyword>
<feature type="transmembrane region" description="Helical" evidence="1">
    <location>
        <begin position="20"/>
        <end position="40"/>
    </location>
</feature>
<keyword evidence="1" id="KW-0472">Membrane</keyword>
<reference evidence="2 3" key="1">
    <citation type="submission" date="2017-03" db="EMBL/GenBank/DDBJ databases">
        <authorList>
            <person name="Afonso C.L."/>
            <person name="Miller P.J."/>
            <person name="Scott M.A."/>
            <person name="Spackman E."/>
            <person name="Goraichik I."/>
            <person name="Dimitrov K.M."/>
            <person name="Suarez D.L."/>
            <person name="Swayne D.E."/>
        </authorList>
    </citation>
    <scope>NUCLEOTIDE SEQUENCE [LARGE SCALE GENOMIC DNA]</scope>
    <source>
        <strain evidence="2 3">CECT 7023</strain>
    </source>
</reference>
<sequence>MTIRVEHELHERRRSRNTGVGLILVGFVGIVFALTVVKVLNLGDIRQMERFDHVARPQLEPAAIEAATGAAPAGEEGTP</sequence>
<dbReference type="EMBL" id="FWFZ01000009">
    <property type="protein sequence ID" value="SLN50466.1"/>
    <property type="molecule type" value="Genomic_DNA"/>
</dbReference>
<evidence type="ECO:0008006" key="4">
    <source>
        <dbReference type="Google" id="ProtNLM"/>
    </source>
</evidence>